<accession>A0A3A1QMU9</accession>
<protein>
    <recommendedName>
        <fullName evidence="1">Reverse transcriptase domain-containing protein</fullName>
    </recommendedName>
</protein>
<dbReference type="PROSITE" id="PS50878">
    <property type="entry name" value="RT_POL"/>
    <property type="match status" value="1"/>
</dbReference>
<proteinExistence type="predicted"/>
<dbReference type="AlphaFoldDB" id="A0A3A1QMU9"/>
<dbReference type="Proteomes" id="UP000265801">
    <property type="component" value="Unassembled WGS sequence"/>
</dbReference>
<evidence type="ECO:0000313" key="3">
    <source>
        <dbReference type="Proteomes" id="UP000265801"/>
    </source>
</evidence>
<sequence length="1095" mass="130352">MKFYQPSEIPLSVFYFGYKKAKHFYEKEVSFCDSIDLLNFERDLDNNIKKIKDEFKRNKYKMQDGILYWYPKSLDQGRARMRPKVLFSFKDQVAWATFMLAIGEWFDTNTDLKINYSLDKRDERETLNWMVPWSFNNRLKRIHKFDDLEKVYNRTFIHLNGSSIYESFQWGLRQRNNTMKETIERILEKQTEVYLGEADIREFYPTLERKYIIETMSNRFEQLETRGVIKEKAATEWVSLLESLLNFTLHDPDSSLVAHESFFAEYREKLTNEEDNREIHEILSGRLPLDLISSGFLANCVLTEGLDLKIEAWLRENVSEEIEVKLIRYTDDITIISSDKKLVSKIITELEKLVQDLGLAFAPEKMVPMKKEEYLEDVYKKVLPILDNQDEDKRLNILKEIEKVKIENLSPKTITQNDNIPGSTTMIEKMSQISDMELKTMSNSEVEAFLYEMLSLLELNVDESEVKDETKVTFASWRINKGLKEAIFRNMEIEHFYPFKKFKRALLKFPHKIVLYELYILLLIEKITHDKNNSSIRDLDELERILKEFSFTTKDKYEVKIYGPFIRSKILFLISREWRSISQSYREKFRRIISASVQSWYDETPGFWFERYAVYWCYVVCNIHMDPKFNISLYNHNKKIQSTLSSLKGIYDFRKNFSKSILLNNVDEEKISVENTDLYLMSKLYYKGVEYSRNKKRLIFSEDELLFVKKVWDKVIKFIIATSQNPSRNLRVQNIELWLSWAKINPKLIPIKAYKLFEFFDEKNKVGSKKRVESNQEIELISFINEIIILYFQKPTSMKNFYSWVKDIPEASNLFNQFILDRFYNFGLLQMSLGINGNVGLKLPIKLSKFPQKVNKNEINLNSTVIPLHDFLFYINHSPNYTNELMPLTEYEAMVVFKHLIIKIKDSKNKNNVFLMSYGLTIDQWWEFRESSYKEFIGNNPKKLILNKVTNNEIEFYYNKPTFVKNINEYLNSLNLFSLLTGNSMKYAIVKPLFFYNWKDAQKFLSDTSFPSTSILSLLVNSLNIHREIYEEIYNIVDNSLLPYRRLLPQKGNSPNSNENWIKEYLENSIEYINEDNIDNPLEMIRIDVDMITKR</sequence>
<dbReference type="OrthoDB" id="9793236at2"/>
<comment type="caution">
    <text evidence="2">The sequence shown here is derived from an EMBL/GenBank/DDBJ whole genome shotgun (WGS) entry which is preliminary data.</text>
</comment>
<organism evidence="2 3">
    <name type="scientific">Bacillus salacetis</name>
    <dbReference type="NCBI Taxonomy" id="2315464"/>
    <lineage>
        <taxon>Bacteria</taxon>
        <taxon>Bacillati</taxon>
        <taxon>Bacillota</taxon>
        <taxon>Bacilli</taxon>
        <taxon>Bacillales</taxon>
        <taxon>Bacillaceae</taxon>
        <taxon>Bacillus</taxon>
    </lineage>
</organism>
<dbReference type="InterPro" id="IPR000477">
    <property type="entry name" value="RT_dom"/>
</dbReference>
<evidence type="ECO:0000313" key="2">
    <source>
        <dbReference type="EMBL" id="RIW28208.1"/>
    </source>
</evidence>
<gene>
    <name evidence="2" type="ORF">D3H55_22150</name>
</gene>
<reference evidence="2 3" key="1">
    <citation type="submission" date="2018-09" db="EMBL/GenBank/DDBJ databases">
        <title>Bacillus saliacetes sp. nov., isolated from Thai shrimp paste (Ka-pi).</title>
        <authorList>
            <person name="Daroonpunt R."/>
            <person name="Tanasupawat S."/>
            <person name="Yiamsombut S."/>
        </authorList>
    </citation>
    <scope>NUCLEOTIDE SEQUENCE [LARGE SCALE GENOMIC DNA]</scope>
    <source>
        <strain evidence="2 3">SKP7-4</strain>
    </source>
</reference>
<dbReference type="RefSeq" id="WP_119549497.1">
    <property type="nucleotide sequence ID" value="NZ_QXIR01000047.1"/>
</dbReference>
<dbReference type="EMBL" id="QXIR01000047">
    <property type="protein sequence ID" value="RIW28208.1"/>
    <property type="molecule type" value="Genomic_DNA"/>
</dbReference>
<feature type="domain" description="Reverse transcriptase" evidence="1">
    <location>
        <begin position="123"/>
        <end position="379"/>
    </location>
</feature>
<evidence type="ECO:0000259" key="1">
    <source>
        <dbReference type="PROSITE" id="PS50878"/>
    </source>
</evidence>
<keyword evidence="3" id="KW-1185">Reference proteome</keyword>
<name>A0A3A1QMU9_9BACI</name>